<organism evidence="2 3">
    <name type="scientific">Neorhizobium phenanthreniclasticum</name>
    <dbReference type="NCBI Taxonomy" id="3157917"/>
    <lineage>
        <taxon>Bacteria</taxon>
        <taxon>Pseudomonadati</taxon>
        <taxon>Pseudomonadota</taxon>
        <taxon>Alphaproteobacteria</taxon>
        <taxon>Hyphomicrobiales</taxon>
        <taxon>Rhizobiaceae</taxon>
        <taxon>Rhizobium/Agrobacterium group</taxon>
        <taxon>Neorhizobium</taxon>
    </lineage>
</organism>
<keyword evidence="1" id="KW-0472">Membrane</keyword>
<name>A0ABV0MAJ2_9HYPH</name>
<evidence type="ECO:0000313" key="2">
    <source>
        <dbReference type="EMBL" id="MEQ1408806.1"/>
    </source>
</evidence>
<comment type="caution">
    <text evidence="2">The sequence shown here is derived from an EMBL/GenBank/DDBJ whole genome shotgun (WGS) entry which is preliminary data.</text>
</comment>
<keyword evidence="3" id="KW-1185">Reference proteome</keyword>
<protein>
    <submittedName>
        <fullName evidence="2">DUF5368 family protein</fullName>
    </submittedName>
</protein>
<reference evidence="2 3" key="1">
    <citation type="submission" date="2024-05" db="EMBL/GenBank/DDBJ databases">
        <title>Neorhizobium sp. Rsf11, a plant growth promoting and heavy metal resistant PAH-degrader.</title>
        <authorList>
            <person name="Golubev S.N."/>
            <person name="Muratova A.Y."/>
            <person name="Markelova M.I."/>
        </authorList>
    </citation>
    <scope>NUCLEOTIDE SEQUENCE [LARGE SCALE GENOMIC DNA]</scope>
    <source>
        <strain evidence="2 3">Rsf11</strain>
    </source>
</reference>
<gene>
    <name evidence="2" type="ORF">ABK249_28170</name>
</gene>
<dbReference type="EMBL" id="JBEAAL010000030">
    <property type="protein sequence ID" value="MEQ1408806.1"/>
    <property type="molecule type" value="Genomic_DNA"/>
</dbReference>
<keyword evidence="1" id="KW-0812">Transmembrane</keyword>
<keyword evidence="1" id="KW-1133">Transmembrane helix</keyword>
<dbReference type="RefSeq" id="WP_210057235.1">
    <property type="nucleotide sequence ID" value="NZ_JBEAAL010000030.1"/>
</dbReference>
<feature type="transmembrane region" description="Helical" evidence="1">
    <location>
        <begin position="20"/>
        <end position="39"/>
    </location>
</feature>
<evidence type="ECO:0000256" key="1">
    <source>
        <dbReference type="SAM" id="Phobius"/>
    </source>
</evidence>
<sequence>MKDLTFGTMTAVFEEIFGRTLFWVMVAVAALVTLAYLYVSIRDRRVSWKKFELR</sequence>
<dbReference type="Pfam" id="PF17336">
    <property type="entry name" value="DUF5368"/>
    <property type="match status" value="1"/>
</dbReference>
<dbReference type="Proteomes" id="UP001496627">
    <property type="component" value="Unassembled WGS sequence"/>
</dbReference>
<dbReference type="InterPro" id="IPR035308">
    <property type="entry name" value="DUF5368"/>
</dbReference>
<proteinExistence type="predicted"/>
<accession>A0ABV0MAJ2</accession>
<evidence type="ECO:0000313" key="3">
    <source>
        <dbReference type="Proteomes" id="UP001496627"/>
    </source>
</evidence>